<evidence type="ECO:0000259" key="3">
    <source>
        <dbReference type="PROSITE" id="PS50893"/>
    </source>
</evidence>
<dbReference type="EMBL" id="LK391707">
    <property type="protein sequence ID" value="CDR94243.1"/>
    <property type="molecule type" value="Genomic_DNA"/>
</dbReference>
<feature type="domain" description="ABC transporter" evidence="3">
    <location>
        <begin position="574"/>
        <end position="813"/>
    </location>
</feature>
<name>A0A061D0S5_BABBI</name>
<accession>A0A061D0S5</accession>
<dbReference type="Pfam" id="PF00005">
    <property type="entry name" value="ABC_tran"/>
    <property type="match status" value="2"/>
</dbReference>
<dbReference type="KEGG" id="bbig:BBBOND_0105520"/>
<feature type="domain" description="ABC transporter" evidence="3">
    <location>
        <begin position="121"/>
        <end position="491"/>
    </location>
</feature>
<evidence type="ECO:0000256" key="1">
    <source>
        <dbReference type="ARBA" id="ARBA00022741"/>
    </source>
</evidence>
<keyword evidence="5" id="KW-1185">Reference proteome</keyword>
<dbReference type="VEuPathDB" id="PiroplasmaDB:BBBOND_0105520"/>
<dbReference type="GO" id="GO:0016887">
    <property type="term" value="F:ATP hydrolysis activity"/>
    <property type="evidence" value="ECO:0007669"/>
    <property type="project" value="InterPro"/>
</dbReference>
<dbReference type="RefSeq" id="XP_012766429.1">
    <property type="nucleotide sequence ID" value="XM_012910975.1"/>
</dbReference>
<dbReference type="InterPro" id="IPR003593">
    <property type="entry name" value="AAA+_ATPase"/>
</dbReference>
<dbReference type="InterPro" id="IPR051309">
    <property type="entry name" value="ABCF_ATPase"/>
</dbReference>
<dbReference type="PROSITE" id="PS50893">
    <property type="entry name" value="ABC_TRANSPORTER_2"/>
    <property type="match status" value="2"/>
</dbReference>
<evidence type="ECO:0000313" key="4">
    <source>
        <dbReference type="EMBL" id="CDR94243.1"/>
    </source>
</evidence>
<dbReference type="SMART" id="SM00382">
    <property type="entry name" value="AAA"/>
    <property type="match status" value="2"/>
</dbReference>
<dbReference type="SUPFAM" id="SSF52540">
    <property type="entry name" value="P-loop containing nucleoside triphosphate hydrolases"/>
    <property type="match status" value="2"/>
</dbReference>
<sequence>MLFSTLTYLLFALVYYIVSCASLFNVKTACAYLSKIRHYKATASLNRRNVPAYSSSWLPTISCHLGSVFPSRYEHGVSATHESQRQSLELTKSERKLSYRPIFEKSVSTHFGCSKERAPLLDVSDLTLCIGDCVLFDNVRFRISQGECVGIVGNNGTGKSSLLDALYEKITGCNTTSEAVSSSVGVKITSKEQIHFASDHLQVYQLLYFLRIRKHNLDDLSHLRIDELLKSDDYMEFLDGQNIFTSNAYFNNFVAYVQQNYVTNLDDSMLVKDVIANSNTIHKTLLAIFRDIEKNLSSLSDIAGRMDIGSAAALQGSRQGNGELNIEWARRILTVYNNDNMAFQKKSGDVNVVASHLIDMFGMREVLSLRVGELSGGFKMRLALLTRLIHDPQLLLLDEPTNNLDIASVTFLSKVLRHLIETRGLSVIIVSHNASFLRSLCTSILQVPGDGTLKVHECDFDRFLHRGSKNLQSRMSRLNKLQSDCKKLKQQYNAKLECNKGSKNQKKVWLSQKRRLIDDTEELLRKVTGAEKSTYSDAYERSLLLHDSHFDAADLLRLPLVKRGTFVYPDKPAFSLQDATLRSGSEALLCNISLQVHNCDRVLILGNNGSGKSTLLTVLNAAANAATMGIPNVNELLNRRSYVHVADGRCEAKENTSVNYLSQNCSDILTAASTVGTLAMNYGDMDMSNRQQLTEYMSHFYLKDLMDIRVRDLSFGERCRLALALQFLRDSNFLLLDEPSNHLDLYMKRNLVLLLNNVYTRGGIILATHDLQLLERLERITTIFYIHQFDKTYTFKGDFKDTYLRFRREVPDASHTEMGNFLESCTYDYKHEVTPRMFDFDRSAGNDAVPCHPCKRLKRAVVMPQKRSKTKLKNAKRYT</sequence>
<protein>
    <submittedName>
        <fullName evidence="4">ABC transporter ATP-binding protein, putative</fullName>
    </submittedName>
</protein>
<dbReference type="Gene3D" id="3.40.50.300">
    <property type="entry name" value="P-loop containing nucleotide triphosphate hydrolases"/>
    <property type="match status" value="2"/>
</dbReference>
<dbReference type="AlphaFoldDB" id="A0A061D0S5"/>
<organism evidence="4 5">
    <name type="scientific">Babesia bigemina</name>
    <dbReference type="NCBI Taxonomy" id="5866"/>
    <lineage>
        <taxon>Eukaryota</taxon>
        <taxon>Sar</taxon>
        <taxon>Alveolata</taxon>
        <taxon>Apicomplexa</taxon>
        <taxon>Aconoidasida</taxon>
        <taxon>Piroplasmida</taxon>
        <taxon>Babesiidae</taxon>
        <taxon>Babesia</taxon>
    </lineage>
</organism>
<keyword evidence="1" id="KW-0547">Nucleotide-binding</keyword>
<dbReference type="InterPro" id="IPR027417">
    <property type="entry name" value="P-loop_NTPase"/>
</dbReference>
<dbReference type="Proteomes" id="UP000033188">
    <property type="component" value="Chromosome 1"/>
</dbReference>
<dbReference type="OrthoDB" id="2110130at2759"/>
<dbReference type="GO" id="GO:0005524">
    <property type="term" value="F:ATP binding"/>
    <property type="evidence" value="ECO:0007669"/>
    <property type="project" value="UniProtKB-KW"/>
</dbReference>
<dbReference type="InterPro" id="IPR003439">
    <property type="entry name" value="ABC_transporter-like_ATP-bd"/>
</dbReference>
<evidence type="ECO:0000256" key="2">
    <source>
        <dbReference type="ARBA" id="ARBA00022840"/>
    </source>
</evidence>
<reference evidence="5" key="1">
    <citation type="journal article" date="2014" name="Nucleic Acids Res.">
        <title>The evolutionary dynamics of variant antigen genes in Babesia reveal a history of genomic innovation underlying host-parasite interaction.</title>
        <authorList>
            <person name="Jackson A.P."/>
            <person name="Otto T.D."/>
            <person name="Darby A."/>
            <person name="Ramaprasad A."/>
            <person name="Xia D."/>
            <person name="Echaide I.E."/>
            <person name="Farber M."/>
            <person name="Gahlot S."/>
            <person name="Gamble J."/>
            <person name="Gupta D."/>
            <person name="Gupta Y."/>
            <person name="Jackson L."/>
            <person name="Malandrin L."/>
            <person name="Malas T.B."/>
            <person name="Moussa E."/>
            <person name="Nair M."/>
            <person name="Reid A.J."/>
            <person name="Sanders M."/>
            <person name="Sharma J."/>
            <person name="Tracey A."/>
            <person name="Quail M.A."/>
            <person name="Weir W."/>
            <person name="Wastling J.M."/>
            <person name="Hall N."/>
            <person name="Willadsen P."/>
            <person name="Lingelbach K."/>
            <person name="Shiels B."/>
            <person name="Tait A."/>
            <person name="Berriman M."/>
            <person name="Allred D.R."/>
            <person name="Pain A."/>
        </authorList>
    </citation>
    <scope>NUCLEOTIDE SEQUENCE [LARGE SCALE GENOMIC DNA]</scope>
    <source>
        <strain evidence="5">Bond</strain>
    </source>
</reference>
<keyword evidence="2 4" id="KW-0067">ATP-binding</keyword>
<dbReference type="STRING" id="5866.A0A061D0S5"/>
<dbReference type="PANTHER" id="PTHR42855:SF1">
    <property type="entry name" value="ABC TRANSPORTER DOMAIN-CONTAINING PROTEIN"/>
    <property type="match status" value="1"/>
</dbReference>
<proteinExistence type="predicted"/>
<dbReference type="PANTHER" id="PTHR42855">
    <property type="entry name" value="ABC TRANSPORTER ATP-BINDING SUBUNIT"/>
    <property type="match status" value="1"/>
</dbReference>
<gene>
    <name evidence="4" type="ORF">BBBOND_0105520</name>
</gene>
<evidence type="ECO:0000313" key="5">
    <source>
        <dbReference type="Proteomes" id="UP000033188"/>
    </source>
</evidence>
<dbReference type="GeneID" id="24562784"/>
<dbReference type="OMA" id="FMIATHD"/>